<sequence>MMSISCFLMKKADTAKLVTAEEDHIIVTAHAIHGNKWASIARLLQGRTDNAIKNHWNSTLRRRCMGVDRFKTASGDMLEDASLDKTKASSEESLSCGDINSFKASGGKDASSLEKISNQYEDEAQTKDDHCSIEAKGPPILRPVARVSAFSLYNPLNDLATGSSLSRPVPLHGPLIQASKPDLGMCKFLEGVCSEPLIPPRCAHGCCGVQSGGHPQRSLLGPEFVEFVEPPSFSSHELASIATDLSNISWLKSGLENGGAKVMDIAAERTLSQEA</sequence>
<reference evidence="3 4" key="1">
    <citation type="submission" date="2020-04" db="EMBL/GenBank/DDBJ databases">
        <title>Plant Genome Project.</title>
        <authorList>
            <person name="Zhang R.-G."/>
        </authorList>
    </citation>
    <scope>NUCLEOTIDE SEQUENCE [LARGE SCALE GENOMIC DNA]</scope>
    <source>
        <strain evidence="3">YNK0</strain>
        <tissue evidence="3">Leaf</tissue>
    </source>
</reference>
<dbReference type="InterPro" id="IPR009057">
    <property type="entry name" value="Homeodomain-like_sf"/>
</dbReference>
<evidence type="ECO:0000259" key="2">
    <source>
        <dbReference type="PROSITE" id="PS51294"/>
    </source>
</evidence>
<dbReference type="SMART" id="SM00717">
    <property type="entry name" value="SANT"/>
    <property type="match status" value="1"/>
</dbReference>
<dbReference type="PANTHER" id="PTHR45614">
    <property type="entry name" value="MYB PROTEIN-RELATED"/>
    <property type="match status" value="1"/>
</dbReference>
<dbReference type="CDD" id="cd00167">
    <property type="entry name" value="SANT"/>
    <property type="match status" value="1"/>
</dbReference>
<dbReference type="GO" id="GO:0005634">
    <property type="term" value="C:nucleus"/>
    <property type="evidence" value="ECO:0007669"/>
    <property type="project" value="TreeGrafter"/>
</dbReference>
<dbReference type="GO" id="GO:0000981">
    <property type="term" value="F:DNA-binding transcription factor activity, RNA polymerase II-specific"/>
    <property type="evidence" value="ECO:0007669"/>
    <property type="project" value="TreeGrafter"/>
</dbReference>
<evidence type="ECO:0000259" key="1">
    <source>
        <dbReference type="PROSITE" id="PS50090"/>
    </source>
</evidence>
<organism evidence="3 4">
    <name type="scientific">Tetracentron sinense</name>
    <name type="common">Spur-leaf</name>
    <dbReference type="NCBI Taxonomy" id="13715"/>
    <lineage>
        <taxon>Eukaryota</taxon>
        <taxon>Viridiplantae</taxon>
        <taxon>Streptophyta</taxon>
        <taxon>Embryophyta</taxon>
        <taxon>Tracheophyta</taxon>
        <taxon>Spermatophyta</taxon>
        <taxon>Magnoliopsida</taxon>
        <taxon>Trochodendrales</taxon>
        <taxon>Trochodendraceae</taxon>
        <taxon>Tetracentron</taxon>
    </lineage>
</organism>
<dbReference type="PROSITE" id="PS50090">
    <property type="entry name" value="MYB_LIKE"/>
    <property type="match status" value="1"/>
</dbReference>
<dbReference type="Proteomes" id="UP000655225">
    <property type="component" value="Unassembled WGS sequence"/>
</dbReference>
<dbReference type="GO" id="GO:0000978">
    <property type="term" value="F:RNA polymerase II cis-regulatory region sequence-specific DNA binding"/>
    <property type="evidence" value="ECO:0007669"/>
    <property type="project" value="TreeGrafter"/>
</dbReference>
<dbReference type="Pfam" id="PF00249">
    <property type="entry name" value="Myb_DNA-binding"/>
    <property type="match status" value="1"/>
</dbReference>
<evidence type="ECO:0000313" key="4">
    <source>
        <dbReference type="Proteomes" id="UP000655225"/>
    </source>
</evidence>
<name>A0A834Z2C9_TETSI</name>
<dbReference type="AlphaFoldDB" id="A0A834Z2C9"/>
<protein>
    <submittedName>
        <fullName evidence="3">Uncharacterized protein</fullName>
    </submittedName>
</protein>
<accession>A0A834Z2C9</accession>
<comment type="caution">
    <text evidence="3">The sequence shown here is derived from an EMBL/GenBank/DDBJ whole genome shotgun (WGS) entry which is preliminary data.</text>
</comment>
<dbReference type="PANTHER" id="PTHR45614:SF25">
    <property type="entry name" value="MYB PROTEIN"/>
    <property type="match status" value="1"/>
</dbReference>
<dbReference type="InterPro" id="IPR050560">
    <property type="entry name" value="MYB_TF"/>
</dbReference>
<gene>
    <name evidence="3" type="ORF">HHK36_018498</name>
</gene>
<keyword evidence="4" id="KW-1185">Reference proteome</keyword>
<dbReference type="OMA" id="CCASPNG"/>
<dbReference type="EMBL" id="JABCRI010000012">
    <property type="protein sequence ID" value="KAF8396863.1"/>
    <property type="molecule type" value="Genomic_DNA"/>
</dbReference>
<dbReference type="PROSITE" id="PS51294">
    <property type="entry name" value="HTH_MYB"/>
    <property type="match status" value="1"/>
</dbReference>
<dbReference type="InterPro" id="IPR017930">
    <property type="entry name" value="Myb_dom"/>
</dbReference>
<feature type="domain" description="HTH myb-type" evidence="2">
    <location>
        <begin position="19"/>
        <end position="64"/>
    </location>
</feature>
<dbReference type="InterPro" id="IPR001005">
    <property type="entry name" value="SANT/Myb"/>
</dbReference>
<dbReference type="SUPFAM" id="SSF46689">
    <property type="entry name" value="Homeodomain-like"/>
    <property type="match status" value="1"/>
</dbReference>
<proteinExistence type="predicted"/>
<dbReference type="OrthoDB" id="2143914at2759"/>
<feature type="domain" description="Myb-like" evidence="1">
    <location>
        <begin position="19"/>
        <end position="60"/>
    </location>
</feature>
<dbReference type="Gene3D" id="1.10.10.60">
    <property type="entry name" value="Homeodomain-like"/>
    <property type="match status" value="1"/>
</dbReference>
<evidence type="ECO:0000313" key="3">
    <source>
        <dbReference type="EMBL" id="KAF8396863.1"/>
    </source>
</evidence>